<dbReference type="AlphaFoldDB" id="A0A4P6YV11"/>
<protein>
    <submittedName>
        <fullName evidence="2">Uncharacterized protein</fullName>
    </submittedName>
</protein>
<dbReference type="OrthoDB" id="2275794at2"/>
<evidence type="ECO:0000256" key="1">
    <source>
        <dbReference type="SAM" id="SignalP"/>
    </source>
</evidence>
<gene>
    <name evidence="2" type="ORF">EQG49_09060</name>
</gene>
<dbReference type="KEGG" id="wei:EQG49_09060"/>
<proteinExistence type="predicted"/>
<dbReference type="EMBL" id="CP037940">
    <property type="protein sequence ID" value="QBO36612.1"/>
    <property type="molecule type" value="Genomic_DNA"/>
</dbReference>
<feature type="chain" id="PRO_5020340652" evidence="1">
    <location>
        <begin position="28"/>
        <end position="249"/>
    </location>
</feature>
<sequence length="249" mass="27128">MKTMKILVSVATAGMLLTSLSGLGVHAATKSSQYLSTASVKKNTLVQTKQKLTLNVKLGKKATKKVTLPKGTVLAYGVAQGKGIALSLNLGSLSYQYRKGLVRNHTDYSNVLVKPLKKNFKIVKKAMGSTIEAPLNGGTYAKKTKQTVSVTTNGYIEYYTKLSDNVYTNSKPAASVKIVKEKMKGNTAYLYTKKNIKGLNFKKMGKASYRLAVKKAAKIQTTSMGDESVTARKYTVGGKAYYYLFEVDD</sequence>
<reference evidence="3" key="1">
    <citation type="submission" date="2019-03" db="EMBL/GenBank/DDBJ databases">
        <title>Weissella sp. 26KH-42 Genome sequencing.</title>
        <authorList>
            <person name="Heo J."/>
            <person name="Kim S.-J."/>
            <person name="Kim J.-S."/>
            <person name="Hong S.-B."/>
            <person name="Kwon S.-W."/>
        </authorList>
    </citation>
    <scope>NUCLEOTIDE SEQUENCE [LARGE SCALE GENOMIC DNA]</scope>
    <source>
        <strain evidence="3">26KH-42</strain>
    </source>
</reference>
<keyword evidence="1" id="KW-0732">Signal</keyword>
<evidence type="ECO:0000313" key="2">
    <source>
        <dbReference type="EMBL" id="QBO36612.1"/>
    </source>
</evidence>
<accession>A0A4P6YV11</accession>
<keyword evidence="3" id="KW-1185">Reference proteome</keyword>
<name>A0A4P6YV11_9LACO</name>
<organism evidence="2 3">
    <name type="scientific">Periweissella cryptocerci</name>
    <dbReference type="NCBI Taxonomy" id="2506420"/>
    <lineage>
        <taxon>Bacteria</taxon>
        <taxon>Bacillati</taxon>
        <taxon>Bacillota</taxon>
        <taxon>Bacilli</taxon>
        <taxon>Lactobacillales</taxon>
        <taxon>Lactobacillaceae</taxon>
        <taxon>Periweissella</taxon>
    </lineage>
</organism>
<evidence type="ECO:0000313" key="3">
    <source>
        <dbReference type="Proteomes" id="UP000292886"/>
    </source>
</evidence>
<dbReference type="Proteomes" id="UP000292886">
    <property type="component" value="Chromosome"/>
</dbReference>
<dbReference type="RefSeq" id="WP_133363689.1">
    <property type="nucleotide sequence ID" value="NZ_CP037940.1"/>
</dbReference>
<feature type="signal peptide" evidence="1">
    <location>
        <begin position="1"/>
        <end position="27"/>
    </location>
</feature>